<dbReference type="Gene3D" id="3.40.50.300">
    <property type="entry name" value="P-loop containing nucleotide triphosphate hydrolases"/>
    <property type="match status" value="1"/>
</dbReference>
<protein>
    <submittedName>
        <fullName evidence="4">AAA family ATPase</fullName>
    </submittedName>
</protein>
<keyword evidence="5" id="KW-1185">Reference proteome</keyword>
<dbReference type="Proteomes" id="UP000317624">
    <property type="component" value="Unassembled WGS sequence"/>
</dbReference>
<dbReference type="Pfam" id="PF13304">
    <property type="entry name" value="AAA_21"/>
    <property type="match status" value="1"/>
</dbReference>
<dbReference type="GO" id="GO:0016887">
    <property type="term" value="F:ATP hydrolysis activity"/>
    <property type="evidence" value="ECO:0007669"/>
    <property type="project" value="InterPro"/>
</dbReference>
<feature type="domain" description="ATPase AAA-type core" evidence="3">
    <location>
        <begin position="29"/>
        <end position="289"/>
    </location>
</feature>
<dbReference type="OrthoDB" id="9808768at2"/>
<evidence type="ECO:0000313" key="4">
    <source>
        <dbReference type="EMBL" id="TVT37739.1"/>
    </source>
</evidence>
<dbReference type="InterPro" id="IPR027417">
    <property type="entry name" value="P-loop_NTPase"/>
</dbReference>
<comment type="caution">
    <text evidence="4">The sequence shown here is derived from an EMBL/GenBank/DDBJ whole genome shotgun (WGS) entry which is preliminary data.</text>
</comment>
<dbReference type="PANTHER" id="PTHR43581">
    <property type="entry name" value="ATP/GTP PHOSPHATASE"/>
    <property type="match status" value="1"/>
</dbReference>
<organism evidence="4 5">
    <name type="scientific">Hymenobacter setariae</name>
    <dbReference type="NCBI Taxonomy" id="2594794"/>
    <lineage>
        <taxon>Bacteria</taxon>
        <taxon>Pseudomonadati</taxon>
        <taxon>Bacteroidota</taxon>
        <taxon>Cytophagia</taxon>
        <taxon>Cytophagales</taxon>
        <taxon>Hymenobacteraceae</taxon>
        <taxon>Hymenobacter</taxon>
    </lineage>
</organism>
<dbReference type="PANTHER" id="PTHR43581:SF2">
    <property type="entry name" value="EXCINUCLEASE ATPASE SUBUNIT"/>
    <property type="match status" value="1"/>
</dbReference>
<gene>
    <name evidence="4" type="ORF">FNT36_21440</name>
</gene>
<evidence type="ECO:0000259" key="3">
    <source>
        <dbReference type="Pfam" id="PF13304"/>
    </source>
</evidence>
<name>A0A558BMK8_9BACT</name>
<dbReference type="SUPFAM" id="SSF52540">
    <property type="entry name" value="P-loop containing nucleoside triphosphate hydrolases"/>
    <property type="match status" value="1"/>
</dbReference>
<reference evidence="4 5" key="1">
    <citation type="submission" date="2019-07" db="EMBL/GenBank/DDBJ databases">
        <title>Hymenobacter sp. straun FUR1 Genome sequencing and assembly.</title>
        <authorList>
            <person name="Chhetri G."/>
        </authorList>
    </citation>
    <scope>NUCLEOTIDE SEQUENCE [LARGE SCALE GENOMIC DNA]</scope>
    <source>
        <strain evidence="4 5">Fur1</strain>
    </source>
</reference>
<evidence type="ECO:0000256" key="1">
    <source>
        <dbReference type="ARBA" id="ARBA00022741"/>
    </source>
</evidence>
<keyword evidence="1" id="KW-0547">Nucleotide-binding</keyword>
<dbReference type="RefSeq" id="WP_144851971.1">
    <property type="nucleotide sequence ID" value="NZ_VMRJ01000006.1"/>
</dbReference>
<evidence type="ECO:0000256" key="2">
    <source>
        <dbReference type="ARBA" id="ARBA00022840"/>
    </source>
</evidence>
<dbReference type="InterPro" id="IPR017871">
    <property type="entry name" value="ABC_transporter-like_CS"/>
</dbReference>
<dbReference type="GO" id="GO:0005524">
    <property type="term" value="F:ATP binding"/>
    <property type="evidence" value="ECO:0007669"/>
    <property type="project" value="UniProtKB-KW"/>
</dbReference>
<sequence>MKIKNVHLLGFKRFTNLTITDIPETVRLVMLVGPNGSGKSSVLDGFNSLASVVGGIYRPASGYYDKAGVIQNSDYWGLFEQGRVTVNFHDANDFDWRSPTKEDERKFYIRTGYRYEAAFTVSTLSNKGPMEADKSRPIHLMALDSRVANNYERLIAQTIKDVFAHDGHNTETVDQLRERIVGRIGDSFARVLPDAKLISLGNPLSNGSFYFEKGSSKNWAYQNLSAGEKAAFDLVLDFVIKSEVFDNTIYCIDEPEVHVNTNIHSALLAELYNTLPGTSQLWVATHSAGMMRKARELEENNPGTVAFLDFGGHDFDQPVVLKPAITNRQFWQRNFSNTIGELASLVAPAQIFFCEGDPNGRKKKEFDARCYTAIFANEYPDTVFLSVGSSNEVKDKAALLSGVFSQFLPSVNTTFIVDRDDCTESERLEVIAEGNRILAKRHLEAYLLDDEILEKFCTHEEKAGLWPSLQAEKQRFLAESIARGNPTDDWKSTAEHIRVAAKRILSVNQIGLNADAFMREHLVPRVTPETIVYRELRREIFLK</sequence>
<dbReference type="InterPro" id="IPR051396">
    <property type="entry name" value="Bact_Antivir_Def_Nuclease"/>
</dbReference>
<proteinExistence type="predicted"/>
<dbReference type="PROSITE" id="PS00211">
    <property type="entry name" value="ABC_TRANSPORTER_1"/>
    <property type="match status" value="1"/>
</dbReference>
<dbReference type="InterPro" id="IPR003959">
    <property type="entry name" value="ATPase_AAA_core"/>
</dbReference>
<evidence type="ECO:0000313" key="5">
    <source>
        <dbReference type="Proteomes" id="UP000317624"/>
    </source>
</evidence>
<dbReference type="EMBL" id="VMRJ01000006">
    <property type="protein sequence ID" value="TVT37739.1"/>
    <property type="molecule type" value="Genomic_DNA"/>
</dbReference>
<dbReference type="AlphaFoldDB" id="A0A558BMK8"/>
<keyword evidence="2" id="KW-0067">ATP-binding</keyword>
<accession>A0A558BMK8</accession>